<feature type="compositionally biased region" description="Polar residues" evidence="1">
    <location>
        <begin position="635"/>
        <end position="645"/>
    </location>
</feature>
<feature type="region of interest" description="Disordered" evidence="1">
    <location>
        <begin position="618"/>
        <end position="686"/>
    </location>
</feature>
<dbReference type="GO" id="GO:0006629">
    <property type="term" value="P:lipid metabolic process"/>
    <property type="evidence" value="ECO:0007669"/>
    <property type="project" value="InterPro"/>
</dbReference>
<dbReference type="HOGENOM" id="CLU_432868_0_0_1"/>
<reference evidence="3 4" key="1">
    <citation type="journal article" date="2011" name="Cell">
        <title>Insight into structure and assembly of the nuclear pore complex by utilizing the genome of a eukaryotic thermophile.</title>
        <authorList>
            <person name="Amlacher S."/>
            <person name="Sarges P."/>
            <person name="Flemming D."/>
            <person name="van Noort V."/>
            <person name="Kunze R."/>
            <person name="Devos D.P."/>
            <person name="Arumugam M."/>
            <person name="Bork P."/>
            <person name="Hurt E."/>
        </authorList>
    </citation>
    <scope>NUCLEOTIDE SEQUENCE [LARGE SCALE GENOMIC DNA]</scope>
    <source>
        <strain evidence="4">DSM 1495 / CBS 144.50 / IMI 039719</strain>
    </source>
</reference>
<keyword evidence="4" id="KW-1185">Reference proteome</keyword>
<protein>
    <submittedName>
        <fullName evidence="3">Uncharacterized protein</fullName>
    </submittedName>
</protein>
<dbReference type="OrthoDB" id="1046782at2759"/>
<sequence>MRLLRLLALLASSALLYVPGSGQTNTPCRPEDRTYNPESMPPASFQPYDRLNPAVGATSTKFYVTVVNLTPHRIRLENTHSYQMSVFDFGDVPQGRARQNTVKYRGGWYTGDDAGEAYYRIEGTDKRFVLRIKSYVPSSTPRRVVLDLSGMGLGQREYPFPGGDTAVTLVITGSSSYGFMASIRHGAGNWMKGIYDVIRDRPVRHLIMPGTHDSGMSKITNKLSSIGNVQNTQNQGINIYDQLRAGARWFDLRIGTIHPNDSKDPSKHNGFWTLHVNDEMATIAVGNSGESLDEIISEINRFTAESPGELIFLSIRYLVGRYQLPDRGPITWTPAIISEFFAKLRTLNNRCPNLDMSIPFQNQPSSYFLDRNNGRGCVIPLLNGQLTQAQSESPADGIYHLTRLSPNLRDQWSNKMHAVDMAPNQIGAWRSVARGTGAGADHNGFHIAQWLVTPDAVAATAYSLQAFAIQATNPALYFSGVNGIDPEHWPNVLMVDYIGVARKNEWAWDQLSAELYTLAVGLNLYMASENCGVGKRKSPLLTRGLEKKRWAEDWNGILFANGTVMDHPPPGLHLGRVEILKTFITPPFLPSLLDPPSSPLRIPHRALPSPLSAAAAVPCAHAPPPVSGQEDDVSVAQTPQKANDPQSDRPYAHGPDTQAETPSAVCSDLARDRPVPAGEPNARLGQ</sequence>
<dbReference type="KEGG" id="cthr:CTHT_0071840"/>
<dbReference type="PANTHER" id="PTHR13593">
    <property type="match status" value="1"/>
</dbReference>
<dbReference type="RefSeq" id="XP_006697448.1">
    <property type="nucleotide sequence ID" value="XM_006697385.1"/>
</dbReference>
<dbReference type="InterPro" id="IPR051057">
    <property type="entry name" value="PI-PLC_domain"/>
</dbReference>
<accession>G0SFR5</accession>
<evidence type="ECO:0000256" key="2">
    <source>
        <dbReference type="SAM" id="SignalP"/>
    </source>
</evidence>
<keyword evidence="2" id="KW-0732">Signal</keyword>
<dbReference type="PANTHER" id="PTHR13593:SF143">
    <property type="entry name" value="PHOSPHATIDYLINOSITOL-SPECIFIC PHOSPHOLIPASE C X DOMAIN-CONTAINING PROTEIN"/>
    <property type="match status" value="1"/>
</dbReference>
<dbReference type="EMBL" id="GL988047">
    <property type="protein sequence ID" value="EGS17830.1"/>
    <property type="molecule type" value="Genomic_DNA"/>
</dbReference>
<gene>
    <name evidence="3" type="ORF">CTHT_0071840</name>
</gene>
<dbReference type="eggNOG" id="ENOG502RS5U">
    <property type="taxonomic scope" value="Eukaryota"/>
</dbReference>
<dbReference type="AlphaFoldDB" id="G0SFR5"/>
<proteinExistence type="predicted"/>
<evidence type="ECO:0000256" key="1">
    <source>
        <dbReference type="SAM" id="MobiDB-lite"/>
    </source>
</evidence>
<feature type="chain" id="PRO_5003409190" evidence="2">
    <location>
        <begin position="23"/>
        <end position="686"/>
    </location>
</feature>
<dbReference type="PROSITE" id="PS50007">
    <property type="entry name" value="PIPLC_X_DOMAIN"/>
    <property type="match status" value="1"/>
</dbReference>
<dbReference type="GO" id="GO:0008081">
    <property type="term" value="F:phosphoric diester hydrolase activity"/>
    <property type="evidence" value="ECO:0007669"/>
    <property type="project" value="InterPro"/>
</dbReference>
<dbReference type="Proteomes" id="UP000008066">
    <property type="component" value="Unassembled WGS sequence"/>
</dbReference>
<dbReference type="OMA" id="NNRCGNL"/>
<organism evidence="4">
    <name type="scientific">Chaetomium thermophilum (strain DSM 1495 / CBS 144.50 / IMI 039719)</name>
    <name type="common">Thermochaetoides thermophila</name>
    <dbReference type="NCBI Taxonomy" id="759272"/>
    <lineage>
        <taxon>Eukaryota</taxon>
        <taxon>Fungi</taxon>
        <taxon>Dikarya</taxon>
        <taxon>Ascomycota</taxon>
        <taxon>Pezizomycotina</taxon>
        <taxon>Sordariomycetes</taxon>
        <taxon>Sordariomycetidae</taxon>
        <taxon>Sordariales</taxon>
        <taxon>Chaetomiaceae</taxon>
        <taxon>Thermochaetoides</taxon>
    </lineage>
</organism>
<feature type="signal peptide" evidence="2">
    <location>
        <begin position="1"/>
        <end position="22"/>
    </location>
</feature>
<dbReference type="SUPFAM" id="SSF51695">
    <property type="entry name" value="PLC-like phosphodiesterases"/>
    <property type="match status" value="1"/>
</dbReference>
<evidence type="ECO:0000313" key="4">
    <source>
        <dbReference type="Proteomes" id="UP000008066"/>
    </source>
</evidence>
<name>G0SFR5_CHATD</name>
<dbReference type="Gene3D" id="3.20.20.190">
    <property type="entry name" value="Phosphatidylinositol (PI) phosphodiesterase"/>
    <property type="match status" value="1"/>
</dbReference>
<dbReference type="InterPro" id="IPR017946">
    <property type="entry name" value="PLC-like_Pdiesterase_TIM-brl"/>
</dbReference>
<dbReference type="GeneID" id="18261222"/>
<evidence type="ECO:0000313" key="3">
    <source>
        <dbReference type="EMBL" id="EGS17830.1"/>
    </source>
</evidence>